<protein>
    <submittedName>
        <fullName evidence="4">GUN4-like plastid-mediated nuclear transcription repression protein</fullName>
    </submittedName>
</protein>
<evidence type="ECO:0000259" key="2">
    <source>
        <dbReference type="Pfam" id="PF05419"/>
    </source>
</evidence>
<dbReference type="GO" id="GO:0010019">
    <property type="term" value="P:chloroplast-nucleus signaling pathway"/>
    <property type="evidence" value="ECO:0007669"/>
    <property type="project" value="TreeGrafter"/>
</dbReference>
<dbReference type="InterPro" id="IPR008629">
    <property type="entry name" value="GUN4-like"/>
</dbReference>
<name>A0A5B8MD89_9CHLO</name>
<organism evidence="4 5">
    <name type="scientific">Chloropicon primus</name>
    <dbReference type="NCBI Taxonomy" id="1764295"/>
    <lineage>
        <taxon>Eukaryota</taxon>
        <taxon>Viridiplantae</taxon>
        <taxon>Chlorophyta</taxon>
        <taxon>Chloropicophyceae</taxon>
        <taxon>Chloropicales</taxon>
        <taxon>Chloropicaceae</taxon>
        <taxon>Chloropicon</taxon>
    </lineage>
</organism>
<evidence type="ECO:0000256" key="1">
    <source>
        <dbReference type="SAM" id="MobiDB-lite"/>
    </source>
</evidence>
<gene>
    <name evidence="4" type="ORF">A3770_02p10340</name>
    <name evidence="3" type="ORF">CPRI1469_LOCUS5025</name>
</gene>
<evidence type="ECO:0000313" key="5">
    <source>
        <dbReference type="Proteomes" id="UP000316726"/>
    </source>
</evidence>
<dbReference type="InterPro" id="IPR037215">
    <property type="entry name" value="GUN4-like_sf"/>
</dbReference>
<proteinExistence type="predicted"/>
<dbReference type="STRING" id="1764295.A0A5B8MD89"/>
<dbReference type="EMBL" id="HBHL01007708">
    <property type="protein sequence ID" value="CAD9716169.1"/>
    <property type="molecule type" value="Transcribed_RNA"/>
</dbReference>
<dbReference type="SUPFAM" id="SSF140869">
    <property type="entry name" value="GUN4-like"/>
    <property type="match status" value="1"/>
</dbReference>
<dbReference type="Proteomes" id="UP000316726">
    <property type="component" value="Chromosome 2"/>
</dbReference>
<sequence>MRGVMRMRKVGGTGTARGKNGLVGRTTNTNTTAPVWRPRARATRGGVGLRAGKSDLSSLFDGTPSSAKGAGKKKEKEDQGGLDQVELKSDLGLDYGLLRDLLEAGEWEKADDETRLKLIQMAGEEAVLRGWVYFTEVKDIPAADLQTVDKLWLAASGGRYGYSVQKKAWIKSRKVWTKFFQEIDWVQGENNAYRKWPLEFIWEADAKKGHLPLTNALRGTQLLQAVLEHPAFEDKKKKVSTKIGTDSVKI</sequence>
<reference evidence="3" key="2">
    <citation type="submission" date="2021-01" db="EMBL/GenBank/DDBJ databases">
        <authorList>
            <person name="Corre E."/>
            <person name="Pelletier E."/>
            <person name="Niang G."/>
            <person name="Scheremetjew M."/>
            <person name="Finn R."/>
            <person name="Kale V."/>
            <person name="Holt S."/>
            <person name="Cochrane G."/>
            <person name="Meng A."/>
            <person name="Brown T."/>
            <person name="Cohen L."/>
        </authorList>
    </citation>
    <scope>NUCLEOTIDE SEQUENCE</scope>
    <source>
        <strain evidence="3">CCMP1205</strain>
    </source>
</reference>
<accession>A0A5B8MD89</accession>
<dbReference type="Gene3D" id="1.10.10.1770">
    <property type="entry name" value="Gun4-like"/>
    <property type="match status" value="1"/>
</dbReference>
<evidence type="ECO:0000313" key="4">
    <source>
        <dbReference type="EMBL" id="QDZ18516.1"/>
    </source>
</evidence>
<dbReference type="EMBL" id="CP031035">
    <property type="protein sequence ID" value="QDZ18516.1"/>
    <property type="molecule type" value="Genomic_DNA"/>
</dbReference>
<dbReference type="CDD" id="cd16383">
    <property type="entry name" value="GUN4"/>
    <property type="match status" value="1"/>
</dbReference>
<reference evidence="4 5" key="1">
    <citation type="submission" date="2018-07" db="EMBL/GenBank/DDBJ databases">
        <title>The complete nuclear genome of the prasinophyte Chloropicon primus (CCMP1205).</title>
        <authorList>
            <person name="Pombert J.-F."/>
            <person name="Otis C."/>
            <person name="Turmel M."/>
            <person name="Lemieux C."/>
        </authorList>
    </citation>
    <scope>NUCLEOTIDE SEQUENCE [LARGE SCALE GENOMIC DNA]</scope>
    <source>
        <strain evidence="4 5">CCMP1205</strain>
    </source>
</reference>
<dbReference type="GO" id="GO:0046906">
    <property type="term" value="F:tetrapyrrole binding"/>
    <property type="evidence" value="ECO:0007669"/>
    <property type="project" value="TreeGrafter"/>
</dbReference>
<feature type="compositionally biased region" description="Basic and acidic residues" evidence="1">
    <location>
        <begin position="72"/>
        <end position="81"/>
    </location>
</feature>
<dbReference type="OrthoDB" id="4835at2759"/>
<dbReference type="PANTHER" id="PTHR34800:SF1">
    <property type="entry name" value="TETRAPYRROLE-BINDING PROTEIN, CHLOROPLASTIC"/>
    <property type="match status" value="1"/>
</dbReference>
<dbReference type="GO" id="GO:0009507">
    <property type="term" value="C:chloroplast"/>
    <property type="evidence" value="ECO:0007669"/>
    <property type="project" value="TreeGrafter"/>
</dbReference>
<feature type="domain" description="GUN4-like" evidence="2">
    <location>
        <begin position="89"/>
        <end position="230"/>
    </location>
</feature>
<dbReference type="AlphaFoldDB" id="A0A5B8MD89"/>
<dbReference type="Gene3D" id="1.25.40.620">
    <property type="match status" value="1"/>
</dbReference>
<dbReference type="Pfam" id="PF05419">
    <property type="entry name" value="GUN4"/>
    <property type="match status" value="1"/>
</dbReference>
<dbReference type="PANTHER" id="PTHR34800">
    <property type="entry name" value="TETRAPYRROLE-BINDING PROTEIN, CHLOROPLASTIC"/>
    <property type="match status" value="1"/>
</dbReference>
<feature type="region of interest" description="Disordered" evidence="1">
    <location>
        <begin position="1"/>
        <end position="81"/>
    </location>
</feature>
<keyword evidence="5" id="KW-1185">Reference proteome</keyword>
<evidence type="ECO:0000313" key="3">
    <source>
        <dbReference type="EMBL" id="CAD9716169.1"/>
    </source>
</evidence>